<dbReference type="CDD" id="cd18140">
    <property type="entry name" value="HLD_clamp_RFC"/>
    <property type="match status" value="1"/>
</dbReference>
<dbReference type="Gene3D" id="1.10.8.60">
    <property type="match status" value="1"/>
</dbReference>
<dbReference type="GO" id="GO:0016887">
    <property type="term" value="F:ATP hydrolysis activity"/>
    <property type="evidence" value="ECO:0007669"/>
    <property type="project" value="InterPro"/>
</dbReference>
<dbReference type="PANTHER" id="PTHR11669:SF20">
    <property type="entry name" value="REPLICATION FACTOR C SUBUNIT 4"/>
    <property type="match status" value="1"/>
</dbReference>
<dbReference type="Pfam" id="PF08542">
    <property type="entry name" value="Rep_fac_C"/>
    <property type="match status" value="1"/>
</dbReference>
<evidence type="ECO:0000313" key="10">
    <source>
        <dbReference type="Proteomes" id="UP000184267"/>
    </source>
</evidence>
<keyword evidence="6" id="KW-0539">Nucleus</keyword>
<gene>
    <name evidence="9" type="ORF">TRAPUB_226</name>
</gene>
<dbReference type="CDD" id="cd00009">
    <property type="entry name" value="AAA"/>
    <property type="match status" value="1"/>
</dbReference>
<dbReference type="GO" id="GO:0006271">
    <property type="term" value="P:DNA strand elongation involved in DNA replication"/>
    <property type="evidence" value="ECO:0007669"/>
    <property type="project" value="UniProtKB-ARBA"/>
</dbReference>
<dbReference type="AlphaFoldDB" id="A0A1M2VMP9"/>
<evidence type="ECO:0000256" key="1">
    <source>
        <dbReference type="ARBA" id="ARBA00004123"/>
    </source>
</evidence>
<dbReference type="FunFam" id="3.40.50.300:FF:000952">
    <property type="entry name" value="Replication factor C subunit 2"/>
    <property type="match status" value="1"/>
</dbReference>
<evidence type="ECO:0000256" key="6">
    <source>
        <dbReference type="ARBA" id="ARBA00023242"/>
    </source>
</evidence>
<sequence length="394" mass="43187">MATMTSFFQQQQSKAAQKKEQADTQHQPWTIEDVSAQEHTVAVLRKTLTSTNVSMLSDQHACEPLTRLQLPHMLFYGPPGTGKTSTILALARQLFGPENFRSRVLELNASDERGISIVREKIKNFARQTPRAQAVAADGTVYPCPPYKIIILDEADSMTQDAQAALRRIMELYARITRFCLVCNYVTRIIEPLASRCSKFRFKPLDPTSTSARLAHIASAESVPVTPATVDALISTSQGDLRRAITYLQSASRLALASTPPTSITPRDVQEIAGVVPDAVIEGFAAALGVERVGGSGDGMDVDEEVDEKGEFKAKGFDGVRAKGREIIREGYSASQIISQLHDYVIMHPTLSARQKSRSALVFAEADKALCDGADEELWILEVGLRIHRAMSSP</sequence>
<feature type="domain" description="AAA+ ATPase" evidence="8">
    <location>
        <begin position="69"/>
        <end position="208"/>
    </location>
</feature>
<protein>
    <submittedName>
        <fullName evidence="9">Replication factor C subunit 2</fullName>
    </submittedName>
</protein>
<dbReference type="EMBL" id="MNAD01001008">
    <property type="protein sequence ID" value="OJT08875.1"/>
    <property type="molecule type" value="Genomic_DNA"/>
</dbReference>
<dbReference type="FunFam" id="1.20.272.10:FF:000011">
    <property type="entry name" value="Replication factor C subunit 2"/>
    <property type="match status" value="1"/>
</dbReference>
<evidence type="ECO:0000256" key="5">
    <source>
        <dbReference type="ARBA" id="ARBA00022840"/>
    </source>
</evidence>
<dbReference type="Proteomes" id="UP000184267">
    <property type="component" value="Unassembled WGS sequence"/>
</dbReference>
<dbReference type="SUPFAM" id="SSF52540">
    <property type="entry name" value="P-loop containing nucleoside triphosphate hydrolases"/>
    <property type="match status" value="1"/>
</dbReference>
<evidence type="ECO:0000256" key="7">
    <source>
        <dbReference type="SAM" id="MobiDB-lite"/>
    </source>
</evidence>
<evidence type="ECO:0000256" key="4">
    <source>
        <dbReference type="ARBA" id="ARBA00022741"/>
    </source>
</evidence>
<dbReference type="GO" id="GO:0005663">
    <property type="term" value="C:DNA replication factor C complex"/>
    <property type="evidence" value="ECO:0007669"/>
    <property type="project" value="TreeGrafter"/>
</dbReference>
<evidence type="ECO:0000256" key="3">
    <source>
        <dbReference type="ARBA" id="ARBA00022705"/>
    </source>
</evidence>
<dbReference type="InterPro" id="IPR003959">
    <property type="entry name" value="ATPase_AAA_core"/>
</dbReference>
<accession>A0A1M2VMP9</accession>
<dbReference type="InterPro" id="IPR013748">
    <property type="entry name" value="Rep_factorC_C"/>
</dbReference>
<evidence type="ECO:0000256" key="2">
    <source>
        <dbReference type="ARBA" id="ARBA00005378"/>
    </source>
</evidence>
<dbReference type="InterPro" id="IPR027417">
    <property type="entry name" value="P-loop_NTPase"/>
</dbReference>
<dbReference type="Pfam" id="PF00004">
    <property type="entry name" value="AAA"/>
    <property type="match status" value="1"/>
</dbReference>
<dbReference type="GO" id="GO:0003677">
    <property type="term" value="F:DNA binding"/>
    <property type="evidence" value="ECO:0007669"/>
    <property type="project" value="InterPro"/>
</dbReference>
<dbReference type="GO" id="GO:0003689">
    <property type="term" value="F:DNA clamp loader activity"/>
    <property type="evidence" value="ECO:0007669"/>
    <property type="project" value="TreeGrafter"/>
</dbReference>
<dbReference type="InterPro" id="IPR050238">
    <property type="entry name" value="DNA_Rep/Repair_Clamp_Loader"/>
</dbReference>
<dbReference type="PANTHER" id="PTHR11669">
    <property type="entry name" value="REPLICATION FACTOR C / DNA POLYMERASE III GAMMA-TAU SUBUNIT"/>
    <property type="match status" value="1"/>
</dbReference>
<feature type="region of interest" description="Disordered" evidence="7">
    <location>
        <begin position="1"/>
        <end position="26"/>
    </location>
</feature>
<keyword evidence="5" id="KW-0067">ATP-binding</keyword>
<keyword evidence="10" id="KW-1185">Reference proteome</keyword>
<dbReference type="Gene3D" id="3.40.50.300">
    <property type="entry name" value="P-loop containing nucleotide triphosphate hydrolases"/>
    <property type="match status" value="1"/>
</dbReference>
<reference evidence="9 10" key="1">
    <citation type="submission" date="2016-10" db="EMBL/GenBank/DDBJ databases">
        <title>Genome sequence of the basidiomycete white-rot fungus Trametes pubescens.</title>
        <authorList>
            <person name="Makela M.R."/>
            <person name="Granchi Z."/>
            <person name="Peng M."/>
            <person name="De Vries R.P."/>
            <person name="Grigoriev I."/>
            <person name="Riley R."/>
            <person name="Hilden K."/>
        </authorList>
    </citation>
    <scope>NUCLEOTIDE SEQUENCE [LARGE SCALE GENOMIC DNA]</scope>
    <source>
        <strain evidence="9 10">FBCC735</strain>
    </source>
</reference>
<keyword evidence="3" id="KW-0235">DNA replication</keyword>
<dbReference type="GO" id="GO:0005524">
    <property type="term" value="F:ATP binding"/>
    <property type="evidence" value="ECO:0007669"/>
    <property type="project" value="UniProtKB-KW"/>
</dbReference>
<comment type="similarity">
    <text evidence="2">Belongs to the activator 1 small subunits family.</text>
</comment>
<name>A0A1M2VMP9_TRAPU</name>
<comment type="subcellular location">
    <subcellularLocation>
        <location evidence="1">Nucleus</location>
    </subcellularLocation>
</comment>
<dbReference type="OrthoDB" id="4199794at2759"/>
<dbReference type="OMA" id="GCQSGSF"/>
<dbReference type="SMART" id="SM00382">
    <property type="entry name" value="AAA"/>
    <property type="match status" value="1"/>
</dbReference>
<dbReference type="InterPro" id="IPR003593">
    <property type="entry name" value="AAA+_ATPase"/>
</dbReference>
<dbReference type="Gene3D" id="1.20.272.10">
    <property type="match status" value="1"/>
</dbReference>
<proteinExistence type="inferred from homology"/>
<dbReference type="SUPFAM" id="SSF48019">
    <property type="entry name" value="post-AAA+ oligomerization domain-like"/>
    <property type="match status" value="1"/>
</dbReference>
<comment type="caution">
    <text evidence="9">The sequence shown here is derived from an EMBL/GenBank/DDBJ whole genome shotgun (WGS) entry which is preliminary data.</text>
</comment>
<keyword evidence="4" id="KW-0547">Nucleotide-binding</keyword>
<dbReference type="GO" id="GO:0031391">
    <property type="term" value="C:Elg1 RFC-like complex"/>
    <property type="evidence" value="ECO:0007669"/>
    <property type="project" value="UniProtKB-ARBA"/>
</dbReference>
<dbReference type="GO" id="GO:0005634">
    <property type="term" value="C:nucleus"/>
    <property type="evidence" value="ECO:0007669"/>
    <property type="project" value="UniProtKB-SubCell"/>
</dbReference>
<evidence type="ECO:0000313" key="9">
    <source>
        <dbReference type="EMBL" id="OJT08875.1"/>
    </source>
</evidence>
<dbReference type="STRING" id="154538.A0A1M2VMP9"/>
<dbReference type="InterPro" id="IPR047854">
    <property type="entry name" value="RFC_lid"/>
</dbReference>
<dbReference type="GO" id="GO:0006281">
    <property type="term" value="P:DNA repair"/>
    <property type="evidence" value="ECO:0007669"/>
    <property type="project" value="TreeGrafter"/>
</dbReference>
<dbReference type="InterPro" id="IPR008921">
    <property type="entry name" value="DNA_pol3_clamp-load_cplx_C"/>
</dbReference>
<evidence type="ECO:0000259" key="8">
    <source>
        <dbReference type="SMART" id="SM00382"/>
    </source>
</evidence>
<organism evidence="9 10">
    <name type="scientific">Trametes pubescens</name>
    <name type="common">White-rot fungus</name>
    <dbReference type="NCBI Taxonomy" id="154538"/>
    <lineage>
        <taxon>Eukaryota</taxon>
        <taxon>Fungi</taxon>
        <taxon>Dikarya</taxon>
        <taxon>Basidiomycota</taxon>
        <taxon>Agaricomycotina</taxon>
        <taxon>Agaricomycetes</taxon>
        <taxon>Polyporales</taxon>
        <taxon>Polyporaceae</taxon>
        <taxon>Trametes</taxon>
    </lineage>
</organism>